<evidence type="ECO:0000313" key="10">
    <source>
        <dbReference type="EMBL" id="MDR6944976.1"/>
    </source>
</evidence>
<dbReference type="SMART" id="SM00387">
    <property type="entry name" value="HATPase_c"/>
    <property type="match status" value="1"/>
</dbReference>
<evidence type="ECO:0000259" key="9">
    <source>
        <dbReference type="PROSITE" id="PS50113"/>
    </source>
</evidence>
<evidence type="ECO:0000256" key="6">
    <source>
        <dbReference type="ARBA" id="ARBA00023012"/>
    </source>
</evidence>
<dbReference type="InterPro" id="IPR050736">
    <property type="entry name" value="Sensor_HK_Regulatory"/>
</dbReference>
<keyword evidence="11" id="KW-1185">Reference proteome</keyword>
<dbReference type="InterPro" id="IPR003661">
    <property type="entry name" value="HisK_dim/P_dom"/>
</dbReference>
<dbReference type="Gene3D" id="3.30.450.20">
    <property type="entry name" value="PAS domain"/>
    <property type="match status" value="2"/>
</dbReference>
<reference evidence="10 11" key="1">
    <citation type="submission" date="2023-07" db="EMBL/GenBank/DDBJ databases">
        <title>Sorghum-associated microbial communities from plants grown in Nebraska, USA.</title>
        <authorList>
            <person name="Schachtman D."/>
        </authorList>
    </citation>
    <scope>NUCLEOTIDE SEQUENCE [LARGE SCALE GENOMIC DNA]</scope>
    <source>
        <strain evidence="10 11">3262</strain>
    </source>
</reference>
<dbReference type="InterPro" id="IPR005467">
    <property type="entry name" value="His_kinase_dom"/>
</dbReference>
<evidence type="ECO:0000259" key="7">
    <source>
        <dbReference type="PROSITE" id="PS50109"/>
    </source>
</evidence>
<dbReference type="InterPro" id="IPR004358">
    <property type="entry name" value="Sig_transdc_His_kin-like_C"/>
</dbReference>
<dbReference type="SMART" id="SM00388">
    <property type="entry name" value="HisKA"/>
    <property type="match status" value="1"/>
</dbReference>
<feature type="domain" description="PAC" evidence="9">
    <location>
        <begin position="212"/>
        <end position="264"/>
    </location>
</feature>
<dbReference type="PANTHER" id="PTHR43711:SF1">
    <property type="entry name" value="HISTIDINE KINASE 1"/>
    <property type="match status" value="1"/>
</dbReference>
<dbReference type="Pfam" id="PF00512">
    <property type="entry name" value="HisKA"/>
    <property type="match status" value="1"/>
</dbReference>
<gene>
    <name evidence="10" type="ORF">J2W55_004844</name>
</gene>
<dbReference type="EC" id="2.7.13.3" evidence="2"/>
<dbReference type="SUPFAM" id="SSF47384">
    <property type="entry name" value="Homodimeric domain of signal transducing histidine kinase"/>
    <property type="match status" value="1"/>
</dbReference>
<dbReference type="Pfam" id="PF02518">
    <property type="entry name" value="HATPase_c"/>
    <property type="match status" value="1"/>
</dbReference>
<evidence type="ECO:0000259" key="8">
    <source>
        <dbReference type="PROSITE" id="PS50112"/>
    </source>
</evidence>
<dbReference type="InterPro" id="IPR035965">
    <property type="entry name" value="PAS-like_dom_sf"/>
</dbReference>
<evidence type="ECO:0000256" key="2">
    <source>
        <dbReference type="ARBA" id="ARBA00012438"/>
    </source>
</evidence>
<dbReference type="SUPFAM" id="SSF55874">
    <property type="entry name" value="ATPase domain of HSP90 chaperone/DNA topoisomerase II/histidine kinase"/>
    <property type="match status" value="1"/>
</dbReference>
<dbReference type="PROSITE" id="PS50109">
    <property type="entry name" value="HIS_KIN"/>
    <property type="match status" value="1"/>
</dbReference>
<dbReference type="InterPro" id="IPR036890">
    <property type="entry name" value="HATPase_C_sf"/>
</dbReference>
<evidence type="ECO:0000313" key="11">
    <source>
        <dbReference type="Proteomes" id="UP001247620"/>
    </source>
</evidence>
<dbReference type="CDD" id="cd00082">
    <property type="entry name" value="HisKA"/>
    <property type="match status" value="1"/>
</dbReference>
<protein>
    <recommendedName>
        <fullName evidence="2">histidine kinase</fullName>
        <ecNumber evidence="2">2.7.13.3</ecNumber>
    </recommendedName>
</protein>
<dbReference type="SMART" id="SM00086">
    <property type="entry name" value="PAC"/>
    <property type="match status" value="2"/>
</dbReference>
<keyword evidence="3" id="KW-0597">Phosphoprotein</keyword>
<keyword evidence="4" id="KW-0808">Transferase</keyword>
<dbReference type="Gene3D" id="2.10.70.100">
    <property type="match status" value="1"/>
</dbReference>
<proteinExistence type="predicted"/>
<keyword evidence="6" id="KW-0902">Two-component regulatory system</keyword>
<dbReference type="InterPro" id="IPR001610">
    <property type="entry name" value="PAC"/>
</dbReference>
<dbReference type="PROSITE" id="PS50112">
    <property type="entry name" value="PAS"/>
    <property type="match status" value="1"/>
</dbReference>
<keyword evidence="5" id="KW-0418">Kinase</keyword>
<dbReference type="RefSeq" id="WP_310102142.1">
    <property type="nucleotide sequence ID" value="NZ_JAVDUU010000005.1"/>
</dbReference>
<evidence type="ECO:0000256" key="3">
    <source>
        <dbReference type="ARBA" id="ARBA00022553"/>
    </source>
</evidence>
<dbReference type="PANTHER" id="PTHR43711">
    <property type="entry name" value="TWO-COMPONENT HISTIDINE KINASE"/>
    <property type="match status" value="1"/>
</dbReference>
<dbReference type="InterPro" id="IPR000700">
    <property type="entry name" value="PAS-assoc_C"/>
</dbReference>
<accession>A0ABU1THT5</accession>
<dbReference type="InterPro" id="IPR036097">
    <property type="entry name" value="HisK_dim/P_sf"/>
</dbReference>
<comment type="caution">
    <text evidence="10">The sequence shown here is derived from an EMBL/GenBank/DDBJ whole genome shotgun (WGS) entry which is preliminary data.</text>
</comment>
<dbReference type="NCBIfam" id="TIGR00229">
    <property type="entry name" value="sensory_box"/>
    <property type="match status" value="1"/>
</dbReference>
<evidence type="ECO:0000256" key="5">
    <source>
        <dbReference type="ARBA" id="ARBA00022777"/>
    </source>
</evidence>
<evidence type="ECO:0000256" key="4">
    <source>
        <dbReference type="ARBA" id="ARBA00022679"/>
    </source>
</evidence>
<feature type="domain" description="Histidine kinase" evidence="7">
    <location>
        <begin position="268"/>
        <end position="484"/>
    </location>
</feature>
<dbReference type="InterPro" id="IPR000014">
    <property type="entry name" value="PAS"/>
</dbReference>
<organism evidence="10 11">
    <name type="scientific">Mucilaginibacter pocheonensis</name>
    <dbReference type="NCBI Taxonomy" id="398050"/>
    <lineage>
        <taxon>Bacteria</taxon>
        <taxon>Pseudomonadati</taxon>
        <taxon>Bacteroidota</taxon>
        <taxon>Sphingobacteriia</taxon>
        <taxon>Sphingobacteriales</taxon>
        <taxon>Sphingobacteriaceae</taxon>
        <taxon>Mucilaginibacter</taxon>
    </lineage>
</organism>
<dbReference type="InterPro" id="IPR003594">
    <property type="entry name" value="HATPase_dom"/>
</dbReference>
<dbReference type="Pfam" id="PF08447">
    <property type="entry name" value="PAS_3"/>
    <property type="match status" value="1"/>
</dbReference>
<name>A0ABU1THT5_9SPHI</name>
<sequence>MKKKDQNKPTQCIEDLISQAPVAISFLRGFELIIESANQHILELWGRQENIIGKPLNLALPGPGNKTYVKLISEAYKNGHIYYGYETKILLNRNGYDNLFYFDFVYKPVTDTLNTVIGVLVVATEVTKQVVARQLLEDAEERLRLAIQATGIGSWDFDMVTNDIIASSELSEILGLDPEEKATSAQLQELIHPDDRDMVEKAFERAIQTGVYFHEARIVWADGSIHWIKTSGKVIYDEQHKPLRMLGTINDITEHKQDEIMKNDFIAMASHELKTPLTSLKAYTQLLAAKAKKAGDEFFINALEKSEKQINKMTRLIYGFLDLSKIEAGKMQLNSQLFDVSALITEVVADNIAIAPGHNLFFTGHPPIHIVADREKIAQVLGNLISNAVKYSAKGSTITVAANVYGQTLSVSVKDQGIGLKLKDQQNIFQRFYRVENESTHRLSGFGIGLYLSAEIIKLHQGKIGVESEEGKGSEFFFLLPLPAHQ</sequence>
<dbReference type="EMBL" id="JAVDUU010000005">
    <property type="protein sequence ID" value="MDR6944976.1"/>
    <property type="molecule type" value="Genomic_DNA"/>
</dbReference>
<comment type="catalytic activity">
    <reaction evidence="1">
        <text>ATP + protein L-histidine = ADP + protein N-phospho-L-histidine.</text>
        <dbReference type="EC" id="2.7.13.3"/>
    </reaction>
</comment>
<dbReference type="SMART" id="SM00091">
    <property type="entry name" value="PAS"/>
    <property type="match status" value="2"/>
</dbReference>
<dbReference type="SUPFAM" id="SSF55785">
    <property type="entry name" value="PYP-like sensor domain (PAS domain)"/>
    <property type="match status" value="2"/>
</dbReference>
<dbReference type="Proteomes" id="UP001247620">
    <property type="component" value="Unassembled WGS sequence"/>
</dbReference>
<dbReference type="CDD" id="cd00130">
    <property type="entry name" value="PAS"/>
    <property type="match status" value="1"/>
</dbReference>
<dbReference type="PROSITE" id="PS50113">
    <property type="entry name" value="PAC"/>
    <property type="match status" value="1"/>
</dbReference>
<dbReference type="Gene3D" id="1.10.287.130">
    <property type="match status" value="1"/>
</dbReference>
<feature type="domain" description="PAS" evidence="8">
    <location>
        <begin position="139"/>
        <end position="210"/>
    </location>
</feature>
<dbReference type="InterPro" id="IPR013655">
    <property type="entry name" value="PAS_fold_3"/>
</dbReference>
<evidence type="ECO:0000256" key="1">
    <source>
        <dbReference type="ARBA" id="ARBA00000085"/>
    </source>
</evidence>
<dbReference type="PRINTS" id="PR00344">
    <property type="entry name" value="BCTRLSENSOR"/>
</dbReference>
<dbReference type="Gene3D" id="3.30.565.10">
    <property type="entry name" value="Histidine kinase-like ATPase, C-terminal domain"/>
    <property type="match status" value="1"/>
</dbReference>